<dbReference type="Gene3D" id="1.10.4080.10">
    <property type="entry name" value="ADP-ribosylation/Crystallin J1"/>
    <property type="match status" value="1"/>
</dbReference>
<feature type="binding site" evidence="3">
    <location>
        <position position="56"/>
    </location>
    <ligand>
        <name>Mg(2+)</name>
        <dbReference type="ChEBI" id="CHEBI:18420"/>
        <label>1</label>
    </ligand>
</feature>
<dbReference type="RefSeq" id="WP_090843433.1">
    <property type="nucleotide sequence ID" value="NZ_FNIL01000009.1"/>
</dbReference>
<keyword evidence="5" id="KW-1185">Reference proteome</keyword>
<feature type="binding site" evidence="3">
    <location>
        <position position="248"/>
    </location>
    <ligand>
        <name>Mg(2+)</name>
        <dbReference type="ChEBI" id="CHEBI:18420"/>
        <label>1</label>
    </ligand>
</feature>
<feature type="binding site" evidence="3">
    <location>
        <position position="245"/>
    </location>
    <ligand>
        <name>Mg(2+)</name>
        <dbReference type="ChEBI" id="CHEBI:18420"/>
        <label>1</label>
    </ligand>
</feature>
<gene>
    <name evidence="4" type="ORF">SAMN04488053_10965</name>
</gene>
<dbReference type="GO" id="GO:0016787">
    <property type="term" value="F:hydrolase activity"/>
    <property type="evidence" value="ECO:0007669"/>
    <property type="project" value="UniProtKB-KW"/>
</dbReference>
<dbReference type="STRING" id="745820.SAMN04488053_10965"/>
<reference evidence="5" key="1">
    <citation type="submission" date="2016-10" db="EMBL/GenBank/DDBJ databases">
        <authorList>
            <person name="Varghese N."/>
            <person name="Submissions S."/>
        </authorList>
    </citation>
    <scope>NUCLEOTIDE SEQUENCE [LARGE SCALE GENOMIC DNA]</scope>
    <source>
        <strain evidence="5">CGMCC 1.10369</strain>
    </source>
</reference>
<evidence type="ECO:0000256" key="1">
    <source>
        <dbReference type="ARBA" id="ARBA00010702"/>
    </source>
</evidence>
<protein>
    <submittedName>
        <fullName evidence="4">ADP-ribosyl-[dinitrogen reductase] hydrolase</fullName>
    </submittedName>
</protein>
<comment type="similarity">
    <text evidence="1">Belongs to the ADP-ribosylglycohydrolase family.</text>
</comment>
<dbReference type="Proteomes" id="UP000198778">
    <property type="component" value="Unassembled WGS sequence"/>
</dbReference>
<keyword evidence="2 4" id="KW-0378">Hydrolase</keyword>
<dbReference type="InterPro" id="IPR005502">
    <property type="entry name" value="Ribosyl_crysJ1"/>
</dbReference>
<keyword evidence="3" id="KW-0460">Magnesium</keyword>
<dbReference type="PANTHER" id="PTHR16222">
    <property type="entry name" value="ADP-RIBOSYLGLYCOHYDROLASE"/>
    <property type="match status" value="1"/>
</dbReference>
<evidence type="ECO:0000256" key="3">
    <source>
        <dbReference type="PIRSR" id="PIRSR605502-1"/>
    </source>
</evidence>
<organism evidence="4 5">
    <name type="scientific">Alkalicoccus daliensis</name>
    <dbReference type="NCBI Taxonomy" id="745820"/>
    <lineage>
        <taxon>Bacteria</taxon>
        <taxon>Bacillati</taxon>
        <taxon>Bacillota</taxon>
        <taxon>Bacilli</taxon>
        <taxon>Bacillales</taxon>
        <taxon>Bacillaceae</taxon>
        <taxon>Alkalicoccus</taxon>
    </lineage>
</organism>
<accession>A0A1H0HVS9</accession>
<feature type="binding site" evidence="3">
    <location>
        <position position="57"/>
    </location>
    <ligand>
        <name>Mg(2+)</name>
        <dbReference type="ChEBI" id="CHEBI:18420"/>
        <label>1</label>
    </ligand>
</feature>
<evidence type="ECO:0000256" key="2">
    <source>
        <dbReference type="ARBA" id="ARBA00022801"/>
    </source>
</evidence>
<dbReference type="AlphaFoldDB" id="A0A1H0HVS9"/>
<evidence type="ECO:0000313" key="4">
    <source>
        <dbReference type="EMBL" id="SDO23308.1"/>
    </source>
</evidence>
<keyword evidence="3" id="KW-0479">Metal-binding</keyword>
<feature type="binding site" evidence="3">
    <location>
        <position position="55"/>
    </location>
    <ligand>
        <name>Mg(2+)</name>
        <dbReference type="ChEBI" id="CHEBI:18420"/>
        <label>1</label>
    </ligand>
</feature>
<dbReference type="OrthoDB" id="9798107at2"/>
<dbReference type="Pfam" id="PF03747">
    <property type="entry name" value="ADP_ribosyl_GH"/>
    <property type="match status" value="1"/>
</dbReference>
<dbReference type="GO" id="GO:0046872">
    <property type="term" value="F:metal ion binding"/>
    <property type="evidence" value="ECO:0007669"/>
    <property type="project" value="UniProtKB-KW"/>
</dbReference>
<dbReference type="InterPro" id="IPR036705">
    <property type="entry name" value="Ribosyl_crysJ1_sf"/>
</dbReference>
<dbReference type="PANTHER" id="PTHR16222:SF24">
    <property type="entry name" value="ADP-RIBOSYLHYDROLASE ARH3"/>
    <property type="match status" value="1"/>
</dbReference>
<proteinExistence type="inferred from homology"/>
<evidence type="ECO:0000313" key="5">
    <source>
        <dbReference type="Proteomes" id="UP000198778"/>
    </source>
</evidence>
<dbReference type="SUPFAM" id="SSF101478">
    <property type="entry name" value="ADP-ribosylglycohydrolase"/>
    <property type="match status" value="1"/>
</dbReference>
<feature type="binding site" evidence="3">
    <location>
        <position position="247"/>
    </location>
    <ligand>
        <name>Mg(2+)</name>
        <dbReference type="ChEBI" id="CHEBI:18420"/>
        <label>1</label>
    </ligand>
</feature>
<dbReference type="InterPro" id="IPR050792">
    <property type="entry name" value="ADP-ribosylglycohydrolase"/>
</dbReference>
<comment type="cofactor">
    <cofactor evidence="3">
        <name>Mg(2+)</name>
        <dbReference type="ChEBI" id="CHEBI:18420"/>
    </cofactor>
    <text evidence="3">Binds 2 magnesium ions per subunit.</text>
</comment>
<sequence>MTLDRIKGALFGHAIGDALGGTTEFMTEKEVQEKFGRVSTFLGGGKWRLKPGETTDDTAMTLALARGIISNPEDPVQEIADQFINWLNSEPKDIGMRIHYALSYLKNGEKIENAAEFAQHDLGGSGEGNGSLMRCLPISLYCIEEEKVAAISEAQSQITHASDVASEACVLYNLVGYDIMCKGIPLKEALTERITGTRYEQSLYKVPDVYPTKNVVHTFSWVIYVLMQSDSYLEVVQTLANKGNDADTTAAIAGGLSGLDAGYRKLPQSMAEQLLKREEINIIAGELLKIRTASETA</sequence>
<name>A0A1H0HVS9_9BACI</name>
<dbReference type="EMBL" id="FNIL01000009">
    <property type="protein sequence ID" value="SDO23308.1"/>
    <property type="molecule type" value="Genomic_DNA"/>
</dbReference>